<feature type="domain" description="tRNA(Ile)-lysidine/2-thiocytidine synthase N-terminal" evidence="7">
    <location>
        <begin position="23"/>
        <end position="183"/>
    </location>
</feature>
<keyword evidence="4" id="KW-0547">Nucleotide-binding</keyword>
<dbReference type="PANTHER" id="PTHR43033">
    <property type="entry name" value="TRNA(ILE)-LYSIDINE SYNTHASE-RELATED"/>
    <property type="match status" value="1"/>
</dbReference>
<reference evidence="8 9" key="1">
    <citation type="journal article" date="2023" name="Microbiol. Spectr.">
        <title>Symbiosis of Carpenter Bees with Uncharacterized Lactic Acid Bacteria Showing NAD Auxotrophy.</title>
        <authorList>
            <person name="Kawasaki S."/>
            <person name="Ozawa K."/>
            <person name="Mori T."/>
            <person name="Yamamoto A."/>
            <person name="Ito M."/>
            <person name="Ohkuma M."/>
            <person name="Sakamoto M."/>
            <person name="Matsutani M."/>
        </authorList>
    </citation>
    <scope>NUCLEOTIDE SEQUENCE [LARGE SCALE GENOMIC DNA]</scope>
    <source>
        <strain evidence="8 9">XA3</strain>
    </source>
</reference>
<dbReference type="Gene3D" id="3.40.50.620">
    <property type="entry name" value="HUPs"/>
    <property type="match status" value="1"/>
</dbReference>
<evidence type="ECO:0000256" key="1">
    <source>
        <dbReference type="ARBA" id="ARBA00013267"/>
    </source>
</evidence>
<evidence type="ECO:0000256" key="6">
    <source>
        <dbReference type="ARBA" id="ARBA00048539"/>
    </source>
</evidence>
<dbReference type="InterPro" id="IPR014729">
    <property type="entry name" value="Rossmann-like_a/b/a_fold"/>
</dbReference>
<sequence length="189" mass="21689">MVSLVSEFKKTIKNDHILDPKTKFLIAVSGGLDSMCLLSLLGELDLNSKNVFVVYVDHQQRQESVIEENAVRDQAQLQGYNFLSQKIFVQELNNLSETQLRNLRYNSLEAIAAELKIGLVLTAHHLDDQAETFLMQIFRSGTVMGVKGIDRFSQRNGLSFYRPLINISKKQLLLYAQEKKYFFSKTKRI</sequence>
<dbReference type="CDD" id="cd01992">
    <property type="entry name" value="TilS_N"/>
    <property type="match status" value="1"/>
</dbReference>
<keyword evidence="3" id="KW-0819">tRNA processing</keyword>
<dbReference type="NCBIfam" id="TIGR02432">
    <property type="entry name" value="lysidine_TilS_N"/>
    <property type="match status" value="1"/>
</dbReference>
<keyword evidence="9" id="KW-1185">Reference proteome</keyword>
<evidence type="ECO:0000256" key="2">
    <source>
        <dbReference type="ARBA" id="ARBA00022598"/>
    </source>
</evidence>
<dbReference type="GO" id="GO:0032267">
    <property type="term" value="F:tRNA(Ile)-lysidine synthase activity"/>
    <property type="evidence" value="ECO:0007669"/>
    <property type="project" value="UniProtKB-EC"/>
</dbReference>
<dbReference type="EMBL" id="AP026802">
    <property type="protein sequence ID" value="BDR58335.1"/>
    <property type="molecule type" value="Genomic_DNA"/>
</dbReference>
<evidence type="ECO:0000256" key="3">
    <source>
        <dbReference type="ARBA" id="ARBA00022694"/>
    </source>
</evidence>
<protein>
    <recommendedName>
        <fullName evidence="1">tRNA(Ile)-lysidine synthetase</fullName>
        <ecNumber evidence="1">6.3.4.19</ecNumber>
    </recommendedName>
</protein>
<evidence type="ECO:0000259" key="7">
    <source>
        <dbReference type="Pfam" id="PF01171"/>
    </source>
</evidence>
<dbReference type="InterPro" id="IPR012795">
    <property type="entry name" value="tRNA_Ile_lys_synt_N"/>
</dbReference>
<dbReference type="Pfam" id="PF01171">
    <property type="entry name" value="ATP_bind_3"/>
    <property type="match status" value="1"/>
</dbReference>
<evidence type="ECO:0000256" key="5">
    <source>
        <dbReference type="ARBA" id="ARBA00022840"/>
    </source>
</evidence>
<evidence type="ECO:0000313" key="9">
    <source>
        <dbReference type="Proteomes" id="UP001321861"/>
    </source>
</evidence>
<proteinExistence type="predicted"/>
<keyword evidence="2" id="KW-0436">Ligase</keyword>
<evidence type="ECO:0000256" key="4">
    <source>
        <dbReference type="ARBA" id="ARBA00022741"/>
    </source>
</evidence>
<dbReference type="RefSeq" id="WP_317636248.1">
    <property type="nucleotide sequence ID" value="NZ_AP026802.1"/>
</dbReference>
<dbReference type="Proteomes" id="UP001321861">
    <property type="component" value="Chromosome"/>
</dbReference>
<dbReference type="AlphaFoldDB" id="A0AAU9DEL6"/>
<dbReference type="GO" id="GO:0005524">
    <property type="term" value="F:ATP binding"/>
    <property type="evidence" value="ECO:0007669"/>
    <property type="project" value="UniProtKB-KW"/>
</dbReference>
<comment type="catalytic activity">
    <reaction evidence="6">
        <text>cytidine(34) in tRNA(Ile2) + L-lysine + ATP = lysidine(34) in tRNA(Ile2) + AMP + diphosphate + H(+)</text>
        <dbReference type="Rhea" id="RHEA:43744"/>
        <dbReference type="Rhea" id="RHEA-COMP:10625"/>
        <dbReference type="Rhea" id="RHEA-COMP:10670"/>
        <dbReference type="ChEBI" id="CHEBI:15378"/>
        <dbReference type="ChEBI" id="CHEBI:30616"/>
        <dbReference type="ChEBI" id="CHEBI:32551"/>
        <dbReference type="ChEBI" id="CHEBI:33019"/>
        <dbReference type="ChEBI" id="CHEBI:82748"/>
        <dbReference type="ChEBI" id="CHEBI:83665"/>
        <dbReference type="ChEBI" id="CHEBI:456215"/>
        <dbReference type="EC" id="6.3.4.19"/>
    </reaction>
</comment>
<accession>A0AAU9DEL6</accession>
<dbReference type="SUPFAM" id="SSF52402">
    <property type="entry name" value="Adenine nucleotide alpha hydrolases-like"/>
    <property type="match status" value="1"/>
</dbReference>
<keyword evidence="5" id="KW-0067">ATP-binding</keyword>
<dbReference type="InterPro" id="IPR012094">
    <property type="entry name" value="tRNA_Ile_lys_synt"/>
</dbReference>
<gene>
    <name evidence="8" type="ORF">XA3_07760</name>
</gene>
<dbReference type="PANTHER" id="PTHR43033:SF1">
    <property type="entry name" value="TRNA(ILE)-LYSIDINE SYNTHASE-RELATED"/>
    <property type="match status" value="1"/>
</dbReference>
<dbReference type="GO" id="GO:0008033">
    <property type="term" value="P:tRNA processing"/>
    <property type="evidence" value="ECO:0007669"/>
    <property type="project" value="UniProtKB-KW"/>
</dbReference>
<dbReference type="EC" id="6.3.4.19" evidence="1"/>
<organism evidence="8 9">
    <name type="scientific">Xylocopilactobacillus apicola</name>
    <dbReference type="NCBI Taxonomy" id="2932184"/>
    <lineage>
        <taxon>Bacteria</taxon>
        <taxon>Bacillati</taxon>
        <taxon>Bacillota</taxon>
        <taxon>Bacilli</taxon>
        <taxon>Lactobacillales</taxon>
        <taxon>Lactobacillaceae</taxon>
        <taxon>Xylocopilactobacillus</taxon>
    </lineage>
</organism>
<dbReference type="InterPro" id="IPR011063">
    <property type="entry name" value="TilS/TtcA_N"/>
</dbReference>
<dbReference type="KEGG" id="xap:XA3_07760"/>
<name>A0AAU9DEL6_9LACO</name>
<evidence type="ECO:0000313" key="8">
    <source>
        <dbReference type="EMBL" id="BDR58335.1"/>
    </source>
</evidence>